<dbReference type="Proteomes" id="UP001219585">
    <property type="component" value="Plasmid unnamed"/>
</dbReference>
<organism evidence="2 3">
    <name type="scientific">Lysinibacillus irui</name>
    <dbReference type="NCBI Taxonomy" id="2998077"/>
    <lineage>
        <taxon>Bacteria</taxon>
        <taxon>Bacillati</taxon>
        <taxon>Bacillota</taxon>
        <taxon>Bacilli</taxon>
        <taxon>Bacillales</taxon>
        <taxon>Bacillaceae</taxon>
        <taxon>Lysinibacillus</taxon>
    </lineage>
</organism>
<dbReference type="RefSeq" id="WP_274797432.1">
    <property type="nucleotide sequence ID" value="NZ_CP113528.1"/>
</dbReference>
<keyword evidence="2" id="KW-0614">Plasmid</keyword>
<sequence length="177" mass="20371">MKNIVNKKLFLRSGLFILIISAIGGGAYLADQTNDIQEKHEVKLIEEYPAEIYIQSVYATYSNEIVATWNDLANEKELDTNEVFNKVKEWKELLAIQAAEYDSLNVPIKLQINTIDKFLAASQEEQTTEQRKVIRRLSFDFVEGHNSVKEGFIKLLEENDADFTVNDDDTITYQFPK</sequence>
<reference evidence="2" key="1">
    <citation type="submission" date="2022-11" db="EMBL/GenBank/DDBJ databases">
        <title>Lysinibacillus irui.</title>
        <authorList>
            <person name="Akintayo S.O."/>
        </authorList>
    </citation>
    <scope>NUCLEOTIDE SEQUENCE</scope>
    <source>
        <strain evidence="2">IRB4-01</strain>
        <plasmid evidence="2">unnamed</plasmid>
    </source>
</reference>
<dbReference type="AlphaFoldDB" id="A0AAJ5RNF9"/>
<proteinExistence type="predicted"/>
<feature type="transmembrane region" description="Helical" evidence="1">
    <location>
        <begin position="9"/>
        <end position="30"/>
    </location>
</feature>
<evidence type="ECO:0000313" key="3">
    <source>
        <dbReference type="Proteomes" id="UP001219585"/>
    </source>
</evidence>
<keyword evidence="1" id="KW-0812">Transmembrane</keyword>
<dbReference type="KEGG" id="liu:OU989_23270"/>
<dbReference type="EMBL" id="CP113528">
    <property type="protein sequence ID" value="WDV09211.1"/>
    <property type="molecule type" value="Genomic_DNA"/>
</dbReference>
<evidence type="ECO:0000256" key="1">
    <source>
        <dbReference type="SAM" id="Phobius"/>
    </source>
</evidence>
<keyword evidence="1" id="KW-0472">Membrane</keyword>
<gene>
    <name evidence="2" type="ORF">OU989_23270</name>
</gene>
<accession>A0AAJ5RNF9</accession>
<keyword evidence="1" id="KW-1133">Transmembrane helix</keyword>
<evidence type="ECO:0000313" key="2">
    <source>
        <dbReference type="EMBL" id="WDV09211.1"/>
    </source>
</evidence>
<name>A0AAJ5RNF9_9BACI</name>
<geneLocation type="plasmid" evidence="2 3">
    <name>unnamed</name>
</geneLocation>
<protein>
    <submittedName>
        <fullName evidence="2">Uncharacterized protein</fullName>
    </submittedName>
</protein>